<dbReference type="InterPro" id="IPR036520">
    <property type="entry name" value="UPF0759_sf"/>
</dbReference>
<gene>
    <name evidence="1" type="ORF">JKP88DRAFT_279250</name>
</gene>
<accession>A0A835YU69</accession>
<name>A0A835YU69_9STRA</name>
<evidence type="ECO:0000313" key="1">
    <source>
        <dbReference type="EMBL" id="KAG5180778.1"/>
    </source>
</evidence>
<evidence type="ECO:0008006" key="3">
    <source>
        <dbReference type="Google" id="ProtNLM"/>
    </source>
</evidence>
<dbReference type="Gene3D" id="3.20.20.410">
    <property type="entry name" value="Protein of unknown function UPF0759"/>
    <property type="match status" value="1"/>
</dbReference>
<dbReference type="InterPro" id="IPR002763">
    <property type="entry name" value="DUF72"/>
</dbReference>
<dbReference type="Pfam" id="PF01904">
    <property type="entry name" value="DUF72"/>
    <property type="match status" value="1"/>
</dbReference>
<evidence type="ECO:0000313" key="2">
    <source>
        <dbReference type="Proteomes" id="UP000664859"/>
    </source>
</evidence>
<dbReference type="AlphaFoldDB" id="A0A835YU69"/>
<dbReference type="PANTHER" id="PTHR30348:SF4">
    <property type="entry name" value="DUF72 DOMAIN-CONTAINING PROTEIN"/>
    <property type="match status" value="1"/>
</dbReference>
<dbReference type="EMBL" id="JAFCMP010000357">
    <property type="protein sequence ID" value="KAG5180778.1"/>
    <property type="molecule type" value="Genomic_DNA"/>
</dbReference>
<proteinExistence type="predicted"/>
<keyword evidence="2" id="KW-1185">Reference proteome</keyword>
<organism evidence="1 2">
    <name type="scientific">Tribonema minus</name>
    <dbReference type="NCBI Taxonomy" id="303371"/>
    <lineage>
        <taxon>Eukaryota</taxon>
        <taxon>Sar</taxon>
        <taxon>Stramenopiles</taxon>
        <taxon>Ochrophyta</taxon>
        <taxon>PX clade</taxon>
        <taxon>Xanthophyceae</taxon>
        <taxon>Tribonematales</taxon>
        <taxon>Tribonemataceae</taxon>
        <taxon>Tribonema</taxon>
    </lineage>
</organism>
<reference evidence="1" key="1">
    <citation type="submission" date="2021-02" db="EMBL/GenBank/DDBJ databases">
        <title>First Annotated Genome of the Yellow-green Alga Tribonema minus.</title>
        <authorList>
            <person name="Mahan K.M."/>
        </authorList>
    </citation>
    <scope>NUCLEOTIDE SEQUENCE</scope>
    <source>
        <strain evidence="1">UTEX B ZZ1240</strain>
    </source>
</reference>
<dbReference type="OrthoDB" id="10267663at2759"/>
<dbReference type="SUPFAM" id="SSF117396">
    <property type="entry name" value="TM1631-like"/>
    <property type="match status" value="1"/>
</dbReference>
<protein>
    <recommendedName>
        <fullName evidence="3">DUF72 domain-containing protein</fullName>
    </recommendedName>
</protein>
<dbReference type="Proteomes" id="UP000664859">
    <property type="component" value="Unassembled WGS sequence"/>
</dbReference>
<comment type="caution">
    <text evidence="1">The sequence shown here is derived from an EMBL/GenBank/DDBJ whole genome shotgun (WGS) entry which is preliminary data.</text>
</comment>
<sequence>MMVIAKYASWKGAFYPKGTKDEHEYYAQHFGAVELNTTFYAPPQPDTVASWRSLWTPRHGTLVVKAERFFTHRKKLNIDDCFRDGWEKRKARYLQLGTCLGAVLWQFPSLFQATRVNLQRIADLLPLLPPEVDHAFEMRHESWFDEDARQELLKKKKPRTEGGDPLAERGAVLRAFEHCPHANMVQMHSARRSFKQLSGGMHPSAEDYDVVSEGKRFRYVRFHGSRGYAFGLYGQKEMQDWATTIRKWAEAGQKVYVFFNNTDPPYEETLPSAVLDAFYLAAALRITEKPAA</sequence>
<dbReference type="PANTHER" id="PTHR30348">
    <property type="entry name" value="UNCHARACTERIZED PROTEIN YECE"/>
    <property type="match status" value="1"/>
</dbReference>